<dbReference type="GO" id="GO:0008168">
    <property type="term" value="F:methyltransferase activity"/>
    <property type="evidence" value="ECO:0007669"/>
    <property type="project" value="UniProtKB-KW"/>
</dbReference>
<dbReference type="Pfam" id="PF08241">
    <property type="entry name" value="Methyltransf_11"/>
    <property type="match status" value="1"/>
</dbReference>
<evidence type="ECO:0000259" key="1">
    <source>
        <dbReference type="Pfam" id="PF08241"/>
    </source>
</evidence>
<keyword evidence="3" id="KW-1185">Reference proteome</keyword>
<dbReference type="InterPro" id="IPR029063">
    <property type="entry name" value="SAM-dependent_MTases_sf"/>
</dbReference>
<dbReference type="Gene3D" id="3.40.50.150">
    <property type="entry name" value="Vaccinia Virus protein VP39"/>
    <property type="match status" value="1"/>
</dbReference>
<feature type="domain" description="Methyltransferase type 11" evidence="1">
    <location>
        <begin position="112"/>
        <end position="161"/>
    </location>
</feature>
<proteinExistence type="predicted"/>
<sequence length="304" mass="33700">MPETSSPEPQETAAQPARPVFENPGYCACCQSQTVFVAHDEWLRDFYICRNCGSIPRQRHLQTVLEETIPGWKDLVVHESSPSNGLLSRVCTNYSSSHYYPDVPRGEYRDGVRSEDVEALTFPDESIDVFITQDVLEHVFHPDRAVREIHRVLRPGGAHVFTTPKYPWLSESRARARVSAHGVVEHLFPEEYHGNPIGDNKALVTWDYGDDFELLLSEWVGAGVQTHRRRDRSLGIDAEFNEVFVIRKPVAGAGTAGSALGQALSHGSRAAVDLARVAARRVRPVVGRVKRGVLGAAGVRRAAG</sequence>
<keyword evidence="2" id="KW-0808">Transferase</keyword>
<accession>A0ABW4X6N1</accession>
<dbReference type="EMBL" id="JBHUHP010000001">
    <property type="protein sequence ID" value="MFD2090356.1"/>
    <property type="molecule type" value="Genomic_DNA"/>
</dbReference>
<protein>
    <submittedName>
        <fullName evidence="2">Class I SAM-dependent methyltransferase</fullName>
    </submittedName>
</protein>
<dbReference type="SUPFAM" id="SSF53335">
    <property type="entry name" value="S-adenosyl-L-methionine-dependent methyltransferases"/>
    <property type="match status" value="1"/>
</dbReference>
<evidence type="ECO:0000313" key="3">
    <source>
        <dbReference type="Proteomes" id="UP001597402"/>
    </source>
</evidence>
<dbReference type="Proteomes" id="UP001597402">
    <property type="component" value="Unassembled WGS sequence"/>
</dbReference>
<evidence type="ECO:0000313" key="2">
    <source>
        <dbReference type="EMBL" id="MFD2090356.1"/>
    </source>
</evidence>
<name>A0ABW4X6N1_9ACTN</name>
<dbReference type="GO" id="GO:0032259">
    <property type="term" value="P:methylation"/>
    <property type="evidence" value="ECO:0007669"/>
    <property type="project" value="UniProtKB-KW"/>
</dbReference>
<dbReference type="RefSeq" id="WP_376871138.1">
    <property type="nucleotide sequence ID" value="NZ_JBHUHP010000001.1"/>
</dbReference>
<dbReference type="CDD" id="cd02440">
    <property type="entry name" value="AdoMet_MTases"/>
    <property type="match status" value="1"/>
</dbReference>
<reference evidence="3" key="1">
    <citation type="journal article" date="2019" name="Int. J. Syst. Evol. Microbiol.">
        <title>The Global Catalogue of Microorganisms (GCM) 10K type strain sequencing project: providing services to taxonomists for standard genome sequencing and annotation.</title>
        <authorList>
            <consortium name="The Broad Institute Genomics Platform"/>
            <consortium name="The Broad Institute Genome Sequencing Center for Infectious Disease"/>
            <person name="Wu L."/>
            <person name="Ma J."/>
        </authorList>
    </citation>
    <scope>NUCLEOTIDE SEQUENCE [LARGE SCALE GENOMIC DNA]</scope>
    <source>
        <strain evidence="3">JCM 3338</strain>
    </source>
</reference>
<comment type="caution">
    <text evidence="2">The sequence shown here is derived from an EMBL/GenBank/DDBJ whole genome shotgun (WGS) entry which is preliminary data.</text>
</comment>
<keyword evidence="2" id="KW-0489">Methyltransferase</keyword>
<gene>
    <name evidence="2" type="ORF">ACFSHS_02100</name>
</gene>
<organism evidence="2 3">
    <name type="scientific">Blastococcus deserti</name>
    <dbReference type="NCBI Taxonomy" id="2259033"/>
    <lineage>
        <taxon>Bacteria</taxon>
        <taxon>Bacillati</taxon>
        <taxon>Actinomycetota</taxon>
        <taxon>Actinomycetes</taxon>
        <taxon>Geodermatophilales</taxon>
        <taxon>Geodermatophilaceae</taxon>
        <taxon>Blastococcus</taxon>
    </lineage>
</organism>
<dbReference type="InterPro" id="IPR013216">
    <property type="entry name" value="Methyltransf_11"/>
</dbReference>